<dbReference type="PANTHER" id="PTHR11092:SF0">
    <property type="entry name" value="EPIMERASE FAMILY PROTEIN SDR39U1"/>
    <property type="match status" value="1"/>
</dbReference>
<dbReference type="InterPro" id="IPR036291">
    <property type="entry name" value="NAD(P)-bd_dom_sf"/>
</dbReference>
<dbReference type="SUPFAM" id="SSF55961">
    <property type="entry name" value="Bet v1-like"/>
    <property type="match status" value="1"/>
</dbReference>
<dbReference type="InterPro" id="IPR001509">
    <property type="entry name" value="Epimerase_deHydtase"/>
</dbReference>
<dbReference type="SUPFAM" id="SSF51735">
    <property type="entry name" value="NAD(P)-binding Rossmann-fold domains"/>
    <property type="match status" value="1"/>
</dbReference>
<dbReference type="EMBL" id="CP121252">
    <property type="protein sequence ID" value="WFP15791.1"/>
    <property type="molecule type" value="Genomic_DNA"/>
</dbReference>
<evidence type="ECO:0000313" key="5">
    <source>
        <dbReference type="Proteomes" id="UP001219037"/>
    </source>
</evidence>
<dbReference type="PANTHER" id="PTHR11092">
    <property type="entry name" value="SUGAR NUCLEOTIDE EPIMERASE RELATED"/>
    <property type="match status" value="1"/>
</dbReference>
<gene>
    <name evidence="4" type="ORF">P8192_10325</name>
</gene>
<dbReference type="InterPro" id="IPR023393">
    <property type="entry name" value="START-like_dom_sf"/>
</dbReference>
<dbReference type="InterPro" id="IPR013549">
    <property type="entry name" value="DUF1731"/>
</dbReference>
<name>A0ABY8H4C5_9MICC</name>
<dbReference type="InterPro" id="IPR010099">
    <property type="entry name" value="SDR39U1"/>
</dbReference>
<sequence>MSADSPRRHLFEHMITVPHSRETVAAWHERGGVLPRLSPDWSTTVLQEPDQGLHPGSRARLLMGPAGLVSLLPSARLARRAGVRWEALHTAWEPGHGFTDVMESGPLRSWTHQHGFVDVESDASCRIEDRIEYELPAAIESIPGAAARFDTELERIMAFRSRVMRDDLDFQAQVATDHPLTVAITGASGLVGTQVSALLRSGGHRVITLVRHSGPSRRIDEHHISWDPAQGELDASLLIGVDAVINLSGASIAGPFTAAHRRTVFASRVDSTSTLVTALRSVADRGGPHTLISASASGFYGHDASAHDEDAAHLDETAPSGDDFLAAVCRQWEQVASGAAEAGIRVVTVRTGLVLSSAGGLLAAQLPLYQAGAGGPMGSGGMWQPWVSLDDLAQIYVWAVVRPEVTGPVNAVSPQPVQQREFAAALGDILHRPTVLRTPNIAPALLLGAQGARELAQSSARLAPAALERSGYRFRHPDLTSALRHTLGR</sequence>
<comment type="similarity">
    <text evidence="1">Belongs to the NAD(P)-dependent epimerase/dehydratase family. SDR39U1 subfamily.</text>
</comment>
<evidence type="ECO:0000313" key="4">
    <source>
        <dbReference type="EMBL" id="WFP15791.1"/>
    </source>
</evidence>
<evidence type="ECO:0000259" key="3">
    <source>
        <dbReference type="Pfam" id="PF08338"/>
    </source>
</evidence>
<dbReference type="RefSeq" id="WP_278156824.1">
    <property type="nucleotide sequence ID" value="NZ_CP121252.1"/>
</dbReference>
<feature type="domain" description="DUF1731" evidence="3">
    <location>
        <begin position="439"/>
        <end position="485"/>
    </location>
</feature>
<reference evidence="4 5" key="1">
    <citation type="submission" date="2023-04" db="EMBL/GenBank/DDBJ databases">
        <title>Funneling lignin-derived compounds into biodiesel using alkali-halophilic Citricoccus sp. P2.</title>
        <authorList>
            <person name="Luo C.-B."/>
        </authorList>
    </citation>
    <scope>NUCLEOTIDE SEQUENCE [LARGE SCALE GENOMIC DNA]</scope>
    <source>
        <strain evidence="4 5">P2</strain>
    </source>
</reference>
<dbReference type="Gene3D" id="3.30.530.20">
    <property type="match status" value="1"/>
</dbReference>
<dbReference type="CDD" id="cd07820">
    <property type="entry name" value="SRPBCC_3"/>
    <property type="match status" value="1"/>
</dbReference>
<dbReference type="Gene3D" id="3.40.50.720">
    <property type="entry name" value="NAD(P)-binding Rossmann-like Domain"/>
    <property type="match status" value="1"/>
</dbReference>
<evidence type="ECO:0000256" key="1">
    <source>
        <dbReference type="ARBA" id="ARBA00009353"/>
    </source>
</evidence>
<organism evidence="4 5">
    <name type="scientific">Citricoccus muralis</name>
    <dbReference type="NCBI Taxonomy" id="169134"/>
    <lineage>
        <taxon>Bacteria</taxon>
        <taxon>Bacillati</taxon>
        <taxon>Actinomycetota</taxon>
        <taxon>Actinomycetes</taxon>
        <taxon>Micrococcales</taxon>
        <taxon>Micrococcaceae</taxon>
        <taxon>Citricoccus</taxon>
    </lineage>
</organism>
<evidence type="ECO:0000259" key="2">
    <source>
        <dbReference type="Pfam" id="PF01370"/>
    </source>
</evidence>
<protein>
    <submittedName>
        <fullName evidence="4">TIGR01777 family oxidoreductase</fullName>
    </submittedName>
</protein>
<dbReference type="NCBIfam" id="TIGR01777">
    <property type="entry name" value="yfcH"/>
    <property type="match status" value="1"/>
</dbReference>
<proteinExistence type="inferred from homology"/>
<dbReference type="Pfam" id="PF08338">
    <property type="entry name" value="DUF1731"/>
    <property type="match status" value="1"/>
</dbReference>
<dbReference type="Proteomes" id="UP001219037">
    <property type="component" value="Chromosome"/>
</dbReference>
<accession>A0ABY8H4C5</accession>
<keyword evidence="5" id="KW-1185">Reference proteome</keyword>
<feature type="domain" description="NAD-dependent epimerase/dehydratase" evidence="2">
    <location>
        <begin position="182"/>
        <end position="404"/>
    </location>
</feature>
<dbReference type="Pfam" id="PF01370">
    <property type="entry name" value="Epimerase"/>
    <property type="match status" value="1"/>
</dbReference>